<evidence type="ECO:0000313" key="2">
    <source>
        <dbReference type="EMBL" id="NGZ87127.1"/>
    </source>
</evidence>
<evidence type="ECO:0000256" key="1">
    <source>
        <dbReference type="SAM" id="SignalP"/>
    </source>
</evidence>
<organism evidence="2 3">
    <name type="scientific">Duganella aceris</name>
    <dbReference type="NCBI Taxonomy" id="2703883"/>
    <lineage>
        <taxon>Bacteria</taxon>
        <taxon>Pseudomonadati</taxon>
        <taxon>Pseudomonadota</taxon>
        <taxon>Betaproteobacteria</taxon>
        <taxon>Burkholderiales</taxon>
        <taxon>Oxalobacteraceae</taxon>
        <taxon>Telluria group</taxon>
        <taxon>Duganella</taxon>
    </lineage>
</organism>
<evidence type="ECO:0000313" key="3">
    <source>
        <dbReference type="Proteomes" id="UP000666369"/>
    </source>
</evidence>
<dbReference type="Proteomes" id="UP000666369">
    <property type="component" value="Unassembled WGS sequence"/>
</dbReference>
<evidence type="ECO:0008006" key="4">
    <source>
        <dbReference type="Google" id="ProtNLM"/>
    </source>
</evidence>
<keyword evidence="3" id="KW-1185">Reference proteome</keyword>
<proteinExistence type="predicted"/>
<dbReference type="EMBL" id="JAADJT010000011">
    <property type="protein sequence ID" value="NGZ87127.1"/>
    <property type="molecule type" value="Genomic_DNA"/>
</dbReference>
<feature type="signal peptide" evidence="1">
    <location>
        <begin position="1"/>
        <end position="16"/>
    </location>
</feature>
<reference evidence="3" key="2">
    <citation type="submission" date="2023-07" db="EMBL/GenBank/DDBJ databases">
        <title>Duganella aceri sp. nov., isolated from tree sap.</title>
        <authorList>
            <person name="Kim I.S."/>
        </authorList>
    </citation>
    <scope>NUCLEOTIDE SEQUENCE [LARGE SCALE GENOMIC DNA]</scope>
    <source>
        <strain evidence="3">SAP-35</strain>
    </source>
</reference>
<protein>
    <recommendedName>
        <fullName evidence="4">Type IV pilus biogenesis protein PilP</fullName>
    </recommendedName>
</protein>
<sequence>MKALLVLLAVAGPAMADDAALLRCRAIPDVGGRVACYDAIPVAAAVKPPAAAAATPPAAAVAPVAPAAQAAANFGLSATQLRKPDEPTGLESTLVGRIDGWSPGTQFRLANGQVWRVADESSGSVNEVENPKVKITRNAVGTMFLEIEGTNQAPRVRRVQ</sequence>
<dbReference type="RefSeq" id="WP_166107050.1">
    <property type="nucleotide sequence ID" value="NZ_JAADJT010000011.1"/>
</dbReference>
<keyword evidence="1" id="KW-0732">Signal</keyword>
<comment type="caution">
    <text evidence="2">The sequence shown here is derived from an EMBL/GenBank/DDBJ whole genome shotgun (WGS) entry which is preliminary data.</text>
</comment>
<feature type="chain" id="PRO_5046599796" description="Type IV pilus biogenesis protein PilP" evidence="1">
    <location>
        <begin position="17"/>
        <end position="160"/>
    </location>
</feature>
<reference evidence="2 3" key="1">
    <citation type="submission" date="2020-01" db="EMBL/GenBank/DDBJ databases">
        <authorList>
            <person name="Lee S.D."/>
        </authorList>
    </citation>
    <scope>NUCLEOTIDE SEQUENCE [LARGE SCALE GENOMIC DNA]</scope>
    <source>
        <strain evidence="2 3">SAP-35</strain>
    </source>
</reference>
<name>A0ABX0FRN8_9BURK</name>
<accession>A0ABX0FRN8</accession>
<gene>
    <name evidence="2" type="ORF">GW587_23055</name>
</gene>